<dbReference type="AlphaFoldDB" id="D7BEW8"/>
<feature type="domain" description="FAD-binding PCMH-type" evidence="1">
    <location>
        <begin position="1"/>
        <end position="175"/>
    </location>
</feature>
<dbReference type="Gene3D" id="3.30.465.10">
    <property type="match status" value="1"/>
</dbReference>
<dbReference type="SUPFAM" id="SSF56176">
    <property type="entry name" value="FAD-binding/transporter-associated domain-like"/>
    <property type="match status" value="1"/>
</dbReference>
<dbReference type="PANTHER" id="PTHR11748">
    <property type="entry name" value="D-LACTATE DEHYDROGENASE"/>
    <property type="match status" value="1"/>
</dbReference>
<gene>
    <name evidence="2" type="ordered locus">Mesil_1428</name>
</gene>
<dbReference type="Pfam" id="PF01565">
    <property type="entry name" value="FAD_binding_4"/>
    <property type="match status" value="1"/>
</dbReference>
<accession>D7BEW8</accession>
<keyword evidence="3" id="KW-1185">Reference proteome</keyword>
<dbReference type="PROSITE" id="PS51387">
    <property type="entry name" value="FAD_PCMH"/>
    <property type="match status" value="1"/>
</dbReference>
<dbReference type="KEGG" id="msv:Mesil_1428"/>
<dbReference type="InterPro" id="IPR016169">
    <property type="entry name" value="FAD-bd_PCMH_sub2"/>
</dbReference>
<dbReference type="RefSeq" id="WP_013157890.1">
    <property type="nucleotide sequence ID" value="NC_014212.1"/>
</dbReference>
<evidence type="ECO:0000313" key="3">
    <source>
        <dbReference type="Proteomes" id="UP000001916"/>
    </source>
</evidence>
<dbReference type="InterPro" id="IPR036318">
    <property type="entry name" value="FAD-bd_PCMH-like_sf"/>
</dbReference>
<dbReference type="InterPro" id="IPR006094">
    <property type="entry name" value="Oxid_FAD_bind_N"/>
</dbReference>
<proteinExistence type="predicted"/>
<dbReference type="Proteomes" id="UP000001916">
    <property type="component" value="Chromosome"/>
</dbReference>
<evidence type="ECO:0000313" key="2">
    <source>
        <dbReference type="EMBL" id="ADH63321.1"/>
    </source>
</evidence>
<reference evidence="2 3" key="1">
    <citation type="journal article" date="2010" name="Stand. Genomic Sci.">
        <title>Complete genome sequence of Meiothermus silvanus type strain (VI-R2).</title>
        <authorList>
            <person name="Sikorski J."/>
            <person name="Tindall B.J."/>
            <person name="Lowry S."/>
            <person name="Lucas S."/>
            <person name="Nolan M."/>
            <person name="Copeland A."/>
            <person name="Glavina Del Rio T."/>
            <person name="Tice H."/>
            <person name="Cheng J.F."/>
            <person name="Han C."/>
            <person name="Pitluck S."/>
            <person name="Liolios K."/>
            <person name="Ivanova N."/>
            <person name="Mavromatis K."/>
            <person name="Mikhailova N."/>
            <person name="Pati A."/>
            <person name="Goodwin L."/>
            <person name="Chen A."/>
            <person name="Palaniappan K."/>
            <person name="Land M."/>
            <person name="Hauser L."/>
            <person name="Chang Y.J."/>
            <person name="Jeffries C.D."/>
            <person name="Rohde M."/>
            <person name="Goker M."/>
            <person name="Woyke T."/>
            <person name="Bristow J."/>
            <person name="Eisen J.A."/>
            <person name="Markowitz V."/>
            <person name="Hugenholtz P."/>
            <person name="Kyrpides N.C."/>
            <person name="Klenk H.P."/>
            <person name="Lapidus A."/>
        </authorList>
    </citation>
    <scope>NUCLEOTIDE SEQUENCE [LARGE SCALE GENOMIC DNA]</scope>
    <source>
        <strain evidence="3">ATCC 700542 / DSM 9946 / VI-R2</strain>
    </source>
</reference>
<dbReference type="STRING" id="526227.Mesil_1428"/>
<dbReference type="OrthoDB" id="9767256at2"/>
<dbReference type="EMBL" id="CP002042">
    <property type="protein sequence ID" value="ADH63321.1"/>
    <property type="molecule type" value="Genomic_DNA"/>
</dbReference>
<dbReference type="PANTHER" id="PTHR11748:SF103">
    <property type="entry name" value="GLYCOLATE OXIDASE SUBUNIT GLCE"/>
    <property type="match status" value="1"/>
</dbReference>
<sequence>MNEGVTTVHPTSPAEVQEAVRSYTQLLPRGGGSKSALSTPQEGQTVLDLSGLTGVREYDPGEYVFVARAGTRLAEIQEMLAQNGQYLPFDPPLAEAGATLGGTVAAGLSGPLRQRYGGVRDFILGVQFVDGEGNAVRGGGKVVKNAAGFDLPKLMVGSLGRLGVLVEVAFKVFPFPKATATLEVTLSNLQEALEALYKLASSPLEFYALDLKTSPQGIALVLRIGGLPETLPARLDRLRQFLGNPPETLLEGHAERAYWAKVNQLEGEGYWVKIPLQPRAIFGLERALPAGTRRYLSAGHLLYLLWPGPIDELDTLLKHQGLAGLVLRGTPVSPWIGIDLSHPFGARVAAALDPTGRFGGYP</sequence>
<dbReference type="HOGENOM" id="CLU_017779_0_0_0"/>
<evidence type="ECO:0000259" key="1">
    <source>
        <dbReference type="PROSITE" id="PS51387"/>
    </source>
</evidence>
<organism evidence="2 3">
    <name type="scientific">Allomeiothermus silvanus (strain ATCC 700542 / DSM 9946 / NBRC 106475 / NCIMB 13440 / VI-R2)</name>
    <name type="common">Thermus silvanus</name>
    <dbReference type="NCBI Taxonomy" id="526227"/>
    <lineage>
        <taxon>Bacteria</taxon>
        <taxon>Thermotogati</taxon>
        <taxon>Deinococcota</taxon>
        <taxon>Deinococci</taxon>
        <taxon>Thermales</taxon>
        <taxon>Thermaceae</taxon>
        <taxon>Allomeiothermus</taxon>
    </lineage>
</organism>
<dbReference type="eggNOG" id="COG0277">
    <property type="taxonomic scope" value="Bacteria"/>
</dbReference>
<protein>
    <submittedName>
        <fullName evidence="2">FAD linked oxidase domain protein</fullName>
    </submittedName>
</protein>
<name>D7BEW8_ALLS1</name>
<dbReference type="GO" id="GO:0071949">
    <property type="term" value="F:FAD binding"/>
    <property type="evidence" value="ECO:0007669"/>
    <property type="project" value="InterPro"/>
</dbReference>
<dbReference type="InterPro" id="IPR016166">
    <property type="entry name" value="FAD-bd_PCMH"/>
</dbReference>